<feature type="region of interest" description="Disordered" evidence="1">
    <location>
        <begin position="413"/>
        <end position="440"/>
    </location>
</feature>
<feature type="region of interest" description="Disordered" evidence="1">
    <location>
        <begin position="686"/>
        <end position="706"/>
    </location>
</feature>
<feature type="domain" description="GEVED" evidence="2">
    <location>
        <begin position="544"/>
        <end position="638"/>
    </location>
</feature>
<dbReference type="InterPro" id="IPR028974">
    <property type="entry name" value="TSP_type-3_rpt"/>
</dbReference>
<dbReference type="EMBL" id="JACYFS010000008">
    <property type="protein sequence ID" value="MBD8084288.1"/>
    <property type="molecule type" value="Genomic_DNA"/>
</dbReference>
<evidence type="ECO:0000259" key="2">
    <source>
        <dbReference type="Pfam" id="PF20009"/>
    </source>
</evidence>
<protein>
    <recommendedName>
        <fullName evidence="2">GEVED domain-containing protein</fullName>
    </recommendedName>
</protein>
<organism evidence="3 4">
    <name type="scientific">Chryseobacterium caseinilyticum</name>
    <dbReference type="NCBI Taxonomy" id="2771428"/>
    <lineage>
        <taxon>Bacteria</taxon>
        <taxon>Pseudomonadati</taxon>
        <taxon>Bacteroidota</taxon>
        <taxon>Flavobacteriia</taxon>
        <taxon>Flavobacteriales</taxon>
        <taxon>Weeksellaceae</taxon>
        <taxon>Chryseobacterium group</taxon>
        <taxon>Chryseobacterium</taxon>
    </lineage>
</organism>
<sequence length="1685" mass="176375">MKNLYNFPHKKIRLLLGLWMVLYGVPQMMGQNLLTESFNYPNGTALTSANWIQLSTGTPAVSVSSGNLLYPNTIGNGIGNKTQLSNTGQDVYRIFTSTALNATTQALYASATVNVTTANATGDYFLTLNNTNAALYIKSNGSGFSFGIQKVAGVGTVVYESTVRPFNTNLLVVLKYEFVSGTTNDLVKLYVNPATAAEPSTPDVSYTTTGAGSGNDNNSFSYVVLWQGTAANAPTLQLDGLNIATSWAGITTPIHDFGDTPVSYDTSKDNVFIPANHSLLSGLSLGSIAPDLEFSPANVPSGADNNGNNGDGTDEDAFTPASNPIRKGLPYAISVPVTNPSATSRYLYAWIDFDGDGKFESGEVQTVNIPASIGTTNQTVTFTPAQTSLISAGATKLYMRLRLSTVSLLDNTSDSTLDERSIGNGAAASNSSADAGSYSTGEVEDYQIDVVNTYEFGDAPLSYDQPAGTLVSARQLGNTTLMLGTTMDIESNPLNVTAGADNNGSNGDGDDEDGINTVPNPITPNTPYSVNILVTNTTGSPKILYGWIDFNNNGIFESTEAVTTNVPNNAASATLTWPATSTVNAIGTNLYMRLRMSSAALADNSVTANYDERAIGDGLNSGIYGSAPGIGEIEDYRVAVIPVYDFGDTPVSYDQPAGILVPARQLPGGALGLGATADVESTVQSVATGTDNNGSNGDGTDEDGINPASYTITPASVFTLPVSVRNTSGATGTLHGWLDLNNNGVFEVGEAVSISVPNNSTTVNLSWTAAQTGLISSSNVYLRLRITNIALADNSVTAFYDERAIGDGLSTGAYSTAPGNGEVEDYRLSVNAVFDFGDAPNTFEFNNNITITPARHLPDATLYLGSTFDIESGKNAVVPGADNGGTNGDGADEDGISGILPQFNSNTTSYSVNVNVYKTAAGTATLHGWIDMDGDGRFSTSEYTSATVTGTTGAQTVALTWASPYYFDTSAARSYMRLRFTTATLTDNTATPLFDERSIGDGLSTGNHGTVYPNGEIEDYPVPLPSPVVVDPNLDSDGDGVKDVNDLDSDNDGILNSTEGPVSFNDSAFRLYNTVNYQGTTAEKWVIYVTGVAGTVVTYTPYNGSATTATIPVSGILPITLSSSQVPNWPLNQVTSGKYVSLTSSAPVSILQEIFGDPYFAQDIAVVYPKSVWGTKYTVNTHYYTGNAQNNTGLTIISAVNNNAVTVKNKAGATIASFTLNDGQNYVFNQGGTVDINGYTITSSQNVGVMVAVSCANSPGSTCDNTLEYLLPDRLLGTKFLTKSSAHQGKMIITATQNNTLIKVNGAVMSTLNAGDTYNYIQNVNTAEIVETNKAVQFTKVVPYSGGEDPSVTTILDITKATLGPALLTIPPLMTISNDLVIFVRTSETSKMLYNGNPTTGWTPFSQDPSYSYTTITNSNGIVPGAVSTVSSTTGDVPFFTDWYGVGNDVSDATPLSIGGVNLASGAPSANSLKDTDGDGIPDYLDLDSDNDGCLDALEGDENVTSSMLVNAAPGLSVGTNSTALNKNLCAGTGCRDANGIPNVVNSGGAADIGGDLGQGTGTSINALIQDAVCLIPPFCYKPAATGTALETKHGITALARAAESNSNWPMVRSGAWTALESKEKGFVVNRVATTAGLSSITNPIEGMMVYDQEAACLKVYTIKEGETAAAWHCMTTQTCPDTTN</sequence>
<gene>
    <name evidence="3" type="ORF">IC610_17920</name>
</gene>
<dbReference type="RefSeq" id="WP_191738066.1">
    <property type="nucleotide sequence ID" value="NZ_JACYFS010000008.1"/>
</dbReference>
<dbReference type="SUPFAM" id="SSF103647">
    <property type="entry name" value="TSP type-3 repeat"/>
    <property type="match status" value="1"/>
</dbReference>
<feature type="domain" description="GEVED" evidence="2">
    <location>
        <begin position="734"/>
        <end position="828"/>
    </location>
</feature>
<evidence type="ECO:0000313" key="4">
    <source>
        <dbReference type="Proteomes" id="UP000637299"/>
    </source>
</evidence>
<feature type="compositionally biased region" description="Low complexity" evidence="1">
    <location>
        <begin position="422"/>
        <end position="437"/>
    </location>
</feature>
<dbReference type="InterPro" id="IPR045474">
    <property type="entry name" value="GEVED"/>
</dbReference>
<keyword evidence="4" id="KW-1185">Reference proteome</keyword>
<feature type="domain" description="GEVED" evidence="2">
    <location>
        <begin position="926"/>
        <end position="1022"/>
    </location>
</feature>
<feature type="domain" description="GEVED" evidence="2">
    <location>
        <begin position="346"/>
        <end position="448"/>
    </location>
</feature>
<proteinExistence type="predicted"/>
<comment type="caution">
    <text evidence="3">The sequence shown here is derived from an EMBL/GenBank/DDBJ whole genome shotgun (WGS) entry which is preliminary data.</text>
</comment>
<feature type="region of interest" description="Disordered" evidence="1">
    <location>
        <begin position="296"/>
        <end position="321"/>
    </location>
</feature>
<reference evidence="3 4" key="1">
    <citation type="submission" date="2020-09" db="EMBL/GenBank/DDBJ databases">
        <title>Genome seq and assembly of Chryseobacterium sp.</title>
        <authorList>
            <person name="Chhetri G."/>
        </authorList>
    </citation>
    <scope>NUCLEOTIDE SEQUENCE [LARGE SCALE GENOMIC DNA]</scope>
    <source>
        <strain evidence="3 4">GCR10</strain>
    </source>
</reference>
<evidence type="ECO:0000313" key="3">
    <source>
        <dbReference type="EMBL" id="MBD8084288.1"/>
    </source>
</evidence>
<name>A0ABR8ZG55_9FLAO</name>
<accession>A0ABR8ZG55</accession>
<evidence type="ECO:0000256" key="1">
    <source>
        <dbReference type="SAM" id="MobiDB-lite"/>
    </source>
</evidence>
<feature type="region of interest" description="Disordered" evidence="1">
    <location>
        <begin position="495"/>
        <end position="522"/>
    </location>
</feature>
<dbReference type="Pfam" id="PF20009">
    <property type="entry name" value="GEVED"/>
    <property type="match status" value="4"/>
</dbReference>
<dbReference type="Proteomes" id="UP000637299">
    <property type="component" value="Unassembled WGS sequence"/>
</dbReference>